<name>A0A6C0DY29_9ZZZZ</name>
<organism evidence="2">
    <name type="scientific">viral metagenome</name>
    <dbReference type="NCBI Taxonomy" id="1070528"/>
    <lineage>
        <taxon>unclassified sequences</taxon>
        <taxon>metagenomes</taxon>
        <taxon>organismal metagenomes</taxon>
    </lineage>
</organism>
<dbReference type="AlphaFoldDB" id="A0A6C0DY29"/>
<proteinExistence type="predicted"/>
<keyword evidence="1" id="KW-0812">Transmembrane</keyword>
<keyword evidence="1" id="KW-0472">Membrane</keyword>
<feature type="transmembrane region" description="Helical" evidence="1">
    <location>
        <begin position="67"/>
        <end position="90"/>
    </location>
</feature>
<feature type="transmembrane region" description="Helical" evidence="1">
    <location>
        <begin position="102"/>
        <end position="119"/>
    </location>
</feature>
<reference evidence="2" key="1">
    <citation type="journal article" date="2020" name="Nature">
        <title>Giant virus diversity and host interactions through global metagenomics.</title>
        <authorList>
            <person name="Schulz F."/>
            <person name="Roux S."/>
            <person name="Paez-Espino D."/>
            <person name="Jungbluth S."/>
            <person name="Walsh D.A."/>
            <person name="Denef V.J."/>
            <person name="McMahon K.D."/>
            <person name="Konstantinidis K.T."/>
            <person name="Eloe-Fadrosh E.A."/>
            <person name="Kyrpides N.C."/>
            <person name="Woyke T."/>
        </authorList>
    </citation>
    <scope>NUCLEOTIDE SEQUENCE</scope>
    <source>
        <strain evidence="2">GVMAG-M-3300023174-92</strain>
    </source>
</reference>
<dbReference type="EMBL" id="MN739690">
    <property type="protein sequence ID" value="QHT21362.1"/>
    <property type="molecule type" value="Genomic_DNA"/>
</dbReference>
<accession>A0A6C0DY29</accession>
<sequence>MDILQDTIETPKHTFFSHVFSSTEEGKAEFLNISQYSLMAVVPVVILNKTIQRFIPEADTDKSSLELLVEIFIQLIIMFCGIIIIHRVITYFPTYSGYKYEHLTLTNAVLGFLVIVLSIQSKLGLKVNILVDRLTELWEGSSGVGAGAKHYDPSKKSVRFSVPIQHSPSQADYLDDTGIQSGLFPPAPTNTSGQTKPTYNMMMRGGGGPGGMDDSFGGPMAANSILGGAFGASF</sequence>
<keyword evidence="1" id="KW-1133">Transmembrane helix</keyword>
<protein>
    <submittedName>
        <fullName evidence="2">Uncharacterized protein</fullName>
    </submittedName>
</protein>
<evidence type="ECO:0000313" key="2">
    <source>
        <dbReference type="EMBL" id="QHT21362.1"/>
    </source>
</evidence>
<evidence type="ECO:0000256" key="1">
    <source>
        <dbReference type="SAM" id="Phobius"/>
    </source>
</evidence>